<gene>
    <name evidence="22" type="ORF">PVAP13_9NG234200</name>
</gene>
<feature type="binding site" evidence="17">
    <location>
        <position position="80"/>
    </location>
    <ligand>
        <name>Ca(2+)</name>
        <dbReference type="ChEBI" id="CHEBI:29108"/>
        <label>1</label>
    </ligand>
</feature>
<dbReference type="GO" id="GO:0005576">
    <property type="term" value="C:extracellular region"/>
    <property type="evidence" value="ECO:0007669"/>
    <property type="project" value="UniProtKB-SubCell"/>
</dbReference>
<keyword evidence="20" id="KW-0732">Signal</keyword>
<dbReference type="PANTHER" id="PTHR31517">
    <property type="match status" value="1"/>
</dbReference>
<evidence type="ECO:0000256" key="3">
    <source>
        <dbReference type="ARBA" id="ARBA00004613"/>
    </source>
</evidence>
<evidence type="ECO:0000256" key="4">
    <source>
        <dbReference type="ARBA" id="ARBA00006873"/>
    </source>
</evidence>
<feature type="binding site" evidence="17">
    <location>
        <position position="78"/>
    </location>
    <ligand>
        <name>Ca(2+)</name>
        <dbReference type="ChEBI" id="CHEBI:29108"/>
        <label>1</label>
    </ligand>
</feature>
<feature type="domain" description="Plant heme peroxidase family profile" evidence="21">
    <location>
        <begin position="29"/>
        <end position="370"/>
    </location>
</feature>
<feature type="disulfide bond" evidence="19">
    <location>
        <begin position="236"/>
        <end position="268"/>
    </location>
</feature>
<accession>A0A8T0MNM9</accession>
<dbReference type="FunFam" id="1.10.420.10:FF:000001">
    <property type="entry name" value="Peroxidase"/>
    <property type="match status" value="1"/>
</dbReference>
<dbReference type="InterPro" id="IPR033905">
    <property type="entry name" value="Secretory_peroxidase"/>
</dbReference>
<evidence type="ECO:0000256" key="14">
    <source>
        <dbReference type="ARBA" id="ARBA00023324"/>
    </source>
</evidence>
<evidence type="ECO:0000313" key="23">
    <source>
        <dbReference type="Proteomes" id="UP000823388"/>
    </source>
</evidence>
<keyword evidence="8 17" id="KW-0479">Metal-binding</keyword>
<evidence type="ECO:0000256" key="11">
    <source>
        <dbReference type="ARBA" id="ARBA00023004"/>
    </source>
</evidence>
<evidence type="ECO:0000256" key="16">
    <source>
        <dbReference type="PIRSR" id="PIRSR600823-2"/>
    </source>
</evidence>
<keyword evidence="10 20" id="KW-0560">Oxidoreductase</keyword>
<comment type="similarity">
    <text evidence="20">Belongs to the peroxidase family. Classical plant (class III) peroxidase subfamily.</text>
</comment>
<evidence type="ECO:0000259" key="21">
    <source>
        <dbReference type="PROSITE" id="PS50873"/>
    </source>
</evidence>
<dbReference type="PRINTS" id="PR00461">
    <property type="entry name" value="PLPEROXIDASE"/>
</dbReference>
<feature type="binding site" evidence="17">
    <location>
        <position position="230"/>
    </location>
    <ligand>
        <name>Ca(2+)</name>
        <dbReference type="ChEBI" id="CHEBI:29108"/>
        <label>2</label>
    </ligand>
</feature>
<keyword evidence="13" id="KW-0873">Pyrrolidone carboxylic acid</keyword>
<evidence type="ECO:0000256" key="19">
    <source>
        <dbReference type="PIRSR" id="PIRSR600823-5"/>
    </source>
</evidence>
<dbReference type="CDD" id="cd00693">
    <property type="entry name" value="secretory_peroxidase"/>
    <property type="match status" value="1"/>
</dbReference>
<evidence type="ECO:0000256" key="6">
    <source>
        <dbReference type="ARBA" id="ARBA00022559"/>
    </source>
</evidence>
<proteinExistence type="inferred from homology"/>
<evidence type="ECO:0000256" key="7">
    <source>
        <dbReference type="ARBA" id="ARBA00022617"/>
    </source>
</evidence>
<evidence type="ECO:0000256" key="8">
    <source>
        <dbReference type="ARBA" id="ARBA00022723"/>
    </source>
</evidence>
<feature type="chain" id="PRO_5035966766" description="Peroxidase" evidence="20">
    <location>
        <begin position="24"/>
        <end position="371"/>
    </location>
</feature>
<keyword evidence="9 17" id="KW-0106">Calcium</keyword>
<comment type="function">
    <text evidence="2">Removal of H(2)O(2), oxidation of toxic reductants, biosynthesis and degradation of lignin, suberization, auxin catabolism, response to environmental stresses such as wounding, pathogen attack and oxidative stress. These functions might be dependent on each isozyme/isoform in each plant tissue.</text>
</comment>
<evidence type="ECO:0000256" key="10">
    <source>
        <dbReference type="ARBA" id="ARBA00023002"/>
    </source>
</evidence>
<dbReference type="Gene3D" id="1.10.520.10">
    <property type="match status" value="2"/>
</dbReference>
<keyword evidence="7 20" id="KW-0349">Heme</keyword>
<dbReference type="InterPro" id="IPR002016">
    <property type="entry name" value="Haem_peroxidase"/>
</dbReference>
<dbReference type="GO" id="GO:0042744">
    <property type="term" value="P:hydrogen peroxide catabolic process"/>
    <property type="evidence" value="ECO:0007669"/>
    <property type="project" value="UniProtKB-KW"/>
</dbReference>
<dbReference type="Pfam" id="PF00141">
    <property type="entry name" value="peroxidase"/>
    <property type="match status" value="2"/>
</dbReference>
<dbReference type="InterPro" id="IPR000823">
    <property type="entry name" value="Peroxidase_pln"/>
</dbReference>
<dbReference type="Gene3D" id="1.10.420.10">
    <property type="entry name" value="Peroxidase, domain 2"/>
    <property type="match status" value="1"/>
</dbReference>
<keyword evidence="6 20" id="KW-0575">Peroxidase</keyword>
<organism evidence="22 23">
    <name type="scientific">Panicum virgatum</name>
    <name type="common">Blackwell switchgrass</name>
    <dbReference type="NCBI Taxonomy" id="38727"/>
    <lineage>
        <taxon>Eukaryota</taxon>
        <taxon>Viridiplantae</taxon>
        <taxon>Streptophyta</taxon>
        <taxon>Embryophyta</taxon>
        <taxon>Tracheophyta</taxon>
        <taxon>Spermatophyta</taxon>
        <taxon>Magnoliopsida</taxon>
        <taxon>Liliopsida</taxon>
        <taxon>Poales</taxon>
        <taxon>Poaceae</taxon>
        <taxon>PACMAD clade</taxon>
        <taxon>Panicoideae</taxon>
        <taxon>Panicodae</taxon>
        <taxon>Paniceae</taxon>
        <taxon>Panicinae</taxon>
        <taxon>Panicum</taxon>
        <taxon>Panicum sect. Hiantes</taxon>
    </lineage>
</organism>
<comment type="caution">
    <text evidence="22">The sequence shown here is derived from an EMBL/GenBank/DDBJ whole genome shotgun (WGS) entry which is preliminary data.</text>
</comment>
<evidence type="ECO:0000256" key="18">
    <source>
        <dbReference type="PIRSR" id="PIRSR600823-4"/>
    </source>
</evidence>
<keyword evidence="23" id="KW-1185">Reference proteome</keyword>
<feature type="binding site" evidence="17">
    <location>
        <position position="71"/>
    </location>
    <ligand>
        <name>Ca(2+)</name>
        <dbReference type="ChEBI" id="CHEBI:29108"/>
        <label>1</label>
    </ligand>
</feature>
<reference evidence="22" key="1">
    <citation type="submission" date="2020-05" db="EMBL/GenBank/DDBJ databases">
        <title>WGS assembly of Panicum virgatum.</title>
        <authorList>
            <person name="Lovell J.T."/>
            <person name="Jenkins J."/>
            <person name="Shu S."/>
            <person name="Juenger T.E."/>
            <person name="Schmutz J."/>
        </authorList>
    </citation>
    <scope>NUCLEOTIDE SEQUENCE</scope>
    <source>
        <strain evidence="22">AP13</strain>
    </source>
</reference>
<keyword evidence="14 20" id="KW-0376">Hydrogen peroxide</keyword>
<evidence type="ECO:0000256" key="20">
    <source>
        <dbReference type="RuleBase" id="RU362060"/>
    </source>
</evidence>
<evidence type="ECO:0000256" key="5">
    <source>
        <dbReference type="ARBA" id="ARBA00022525"/>
    </source>
</evidence>
<evidence type="ECO:0000256" key="9">
    <source>
        <dbReference type="ARBA" id="ARBA00022837"/>
    </source>
</evidence>
<dbReference type="EC" id="1.11.1.7" evidence="20"/>
<comment type="subcellular location">
    <subcellularLocation>
        <location evidence="3 20">Secreted</location>
    </subcellularLocation>
</comment>
<keyword evidence="11 17" id="KW-0408">Iron</keyword>
<comment type="catalytic activity">
    <reaction evidence="1 20">
        <text>2 a phenolic donor + H2O2 = 2 a phenolic radical donor + 2 H2O</text>
        <dbReference type="Rhea" id="RHEA:56136"/>
        <dbReference type="ChEBI" id="CHEBI:15377"/>
        <dbReference type="ChEBI" id="CHEBI:16240"/>
        <dbReference type="ChEBI" id="CHEBI:139520"/>
        <dbReference type="ChEBI" id="CHEBI:139521"/>
        <dbReference type="EC" id="1.11.1.7"/>
    </reaction>
</comment>
<dbReference type="GO" id="GO:0020037">
    <property type="term" value="F:heme binding"/>
    <property type="evidence" value="ECO:0007669"/>
    <property type="project" value="UniProtKB-UniRule"/>
</dbReference>
<dbReference type="PROSITE" id="PS00435">
    <property type="entry name" value="PEROXIDASE_1"/>
    <property type="match status" value="1"/>
</dbReference>
<feature type="binding site" description="axial binding residue" evidence="17">
    <location>
        <position position="229"/>
    </location>
    <ligand>
        <name>heme b</name>
        <dbReference type="ChEBI" id="CHEBI:60344"/>
    </ligand>
    <ligandPart>
        <name>Fe</name>
        <dbReference type="ChEBI" id="CHEBI:18248"/>
    </ligandPart>
</feature>
<evidence type="ECO:0000256" key="2">
    <source>
        <dbReference type="ARBA" id="ARBA00002322"/>
    </source>
</evidence>
<dbReference type="PROSITE" id="PS50873">
    <property type="entry name" value="PEROXIDASE_4"/>
    <property type="match status" value="1"/>
</dbReference>
<feature type="disulfide bond" evidence="19">
    <location>
        <begin position="159"/>
        <end position="366"/>
    </location>
</feature>
<dbReference type="PRINTS" id="PR00458">
    <property type="entry name" value="PEROXIDASE"/>
</dbReference>
<evidence type="ECO:0000256" key="1">
    <source>
        <dbReference type="ARBA" id="ARBA00000189"/>
    </source>
</evidence>
<name>A0A8T0MNM9_PANVG</name>
<dbReference type="PANTHER" id="PTHR31517:SF59">
    <property type="entry name" value="PEROXIDASE"/>
    <property type="match status" value="1"/>
</dbReference>
<sequence>MALKQQLPRHSLLLLLALAAVQAAVPPPQLQVGFYARSCPRAEAIVRHVVRRHSARDRSVLPVLIRLHFHDCFVRGCDGSVLIDSMPSHPAEKEAPPNLTLRMLWDRGCEARVCSCVGPVSGGPVGVRPICARVWSRSLVDCGVGPTAVEEACPGVVSCADIIALAARDAAAMAGRVRYDLPTGRRDGTVSSAAEVNLPSPSVSFAEALSTFRSIGLGVVDLTTLLGSHTMGFCHCGLIVNRLYNYNSTIPFDPTMDAGLLAVLRSRCPPHVVTTPQNLSRDAIVPMNFDAPLGPLGLDNSYPSVLAGRAVLQIDQELASSGAARRIAAMFASRPGNFRLQFAKSMVKLGGVNVLTGRQGEVRLNCRRFNS</sequence>
<evidence type="ECO:0000256" key="12">
    <source>
        <dbReference type="ARBA" id="ARBA00023157"/>
    </source>
</evidence>
<dbReference type="InterPro" id="IPR019793">
    <property type="entry name" value="Peroxidases_heam-ligand_BS"/>
</dbReference>
<feature type="binding site" evidence="17">
    <location>
        <position position="282"/>
    </location>
    <ligand>
        <name>Ca(2+)</name>
        <dbReference type="ChEBI" id="CHEBI:29108"/>
        <label>2</label>
    </ligand>
</feature>
<feature type="binding site" evidence="17">
    <location>
        <position position="290"/>
    </location>
    <ligand>
        <name>Ca(2+)</name>
        <dbReference type="ChEBI" id="CHEBI:29108"/>
        <label>2</label>
    </ligand>
</feature>
<dbReference type="AlphaFoldDB" id="A0A8T0MNM9"/>
<dbReference type="SUPFAM" id="SSF48113">
    <property type="entry name" value="Heme-dependent peroxidases"/>
    <property type="match status" value="1"/>
</dbReference>
<dbReference type="EMBL" id="CM029054">
    <property type="protein sequence ID" value="KAG2536919.1"/>
    <property type="molecule type" value="Genomic_DNA"/>
</dbReference>
<feature type="site" description="Transition state stabilizer" evidence="18">
    <location>
        <position position="66"/>
    </location>
</feature>
<dbReference type="GO" id="GO:0046872">
    <property type="term" value="F:metal ion binding"/>
    <property type="evidence" value="ECO:0007669"/>
    <property type="project" value="UniProtKB-UniRule"/>
</dbReference>
<feature type="binding site" evidence="16">
    <location>
        <position position="199"/>
    </location>
    <ligand>
        <name>substrate</name>
    </ligand>
</feature>
<comment type="cofactor">
    <cofactor evidence="17 20">
        <name>Ca(2+)</name>
        <dbReference type="ChEBI" id="CHEBI:29108"/>
    </cofactor>
    <text evidence="17 20">Binds 2 calcium ions per subunit.</text>
</comment>
<comment type="similarity">
    <text evidence="4">Belongs to the peroxidase family. Ascorbate peroxidase subfamily.</text>
</comment>
<feature type="disulfide bond" evidence="19">
    <location>
        <begin position="72"/>
        <end position="77"/>
    </location>
</feature>
<feature type="active site" description="Proton acceptor" evidence="15">
    <location>
        <position position="70"/>
    </location>
</feature>
<keyword evidence="5 20" id="KW-0964">Secreted</keyword>
<feature type="signal peptide" evidence="20">
    <location>
        <begin position="1"/>
        <end position="23"/>
    </location>
</feature>
<feature type="binding site" evidence="17">
    <location>
        <position position="92"/>
    </location>
    <ligand>
        <name>Ca(2+)</name>
        <dbReference type="ChEBI" id="CHEBI:29108"/>
        <label>1</label>
    </ligand>
</feature>
<dbReference type="InterPro" id="IPR010255">
    <property type="entry name" value="Haem_peroxidase_sf"/>
</dbReference>
<evidence type="ECO:0000313" key="22">
    <source>
        <dbReference type="EMBL" id="KAG2536919.1"/>
    </source>
</evidence>
<evidence type="ECO:0000256" key="17">
    <source>
        <dbReference type="PIRSR" id="PIRSR600823-3"/>
    </source>
</evidence>
<feature type="binding site" evidence="17">
    <location>
        <position position="74"/>
    </location>
    <ligand>
        <name>Ca(2+)</name>
        <dbReference type="ChEBI" id="CHEBI:29108"/>
        <label>1</label>
    </ligand>
</feature>
<feature type="disulfide bond" evidence="19">
    <location>
        <begin position="39"/>
        <end position="153"/>
    </location>
</feature>
<comment type="cofactor">
    <cofactor evidence="17 20">
        <name>heme b</name>
        <dbReference type="ChEBI" id="CHEBI:60344"/>
    </cofactor>
    <text evidence="17 20">Binds 1 heme b (iron(II)-protoporphyrin IX) group per subunit.</text>
</comment>
<evidence type="ECO:0000256" key="15">
    <source>
        <dbReference type="PIRSR" id="PIRSR600823-1"/>
    </source>
</evidence>
<protein>
    <recommendedName>
        <fullName evidence="20">Peroxidase</fullName>
        <ecNumber evidence="20">1.11.1.7</ecNumber>
    </recommendedName>
</protein>
<dbReference type="GO" id="GO:0006979">
    <property type="term" value="P:response to oxidative stress"/>
    <property type="evidence" value="ECO:0007669"/>
    <property type="project" value="UniProtKB-UniRule"/>
</dbReference>
<dbReference type="GO" id="GO:0140825">
    <property type="term" value="F:lactoperoxidase activity"/>
    <property type="evidence" value="ECO:0007669"/>
    <property type="project" value="UniProtKB-EC"/>
</dbReference>
<feature type="binding site" evidence="17">
    <location>
        <position position="76"/>
    </location>
    <ligand>
        <name>Ca(2+)</name>
        <dbReference type="ChEBI" id="CHEBI:29108"/>
        <label>1</label>
    </ligand>
</feature>
<evidence type="ECO:0000256" key="13">
    <source>
        <dbReference type="ARBA" id="ARBA00023283"/>
    </source>
</evidence>
<dbReference type="Proteomes" id="UP000823388">
    <property type="component" value="Chromosome 9N"/>
</dbReference>
<keyword evidence="12 19" id="KW-1015">Disulfide bond</keyword>